<dbReference type="RefSeq" id="WP_093785663.1">
    <property type="nucleotide sequence ID" value="NZ_FNIE01000008.1"/>
</dbReference>
<evidence type="ECO:0000256" key="2">
    <source>
        <dbReference type="ARBA" id="ARBA00022840"/>
    </source>
</evidence>
<dbReference type="InterPro" id="IPR036388">
    <property type="entry name" value="WH-like_DNA-bd_sf"/>
</dbReference>
<dbReference type="GO" id="GO:0006355">
    <property type="term" value="P:regulation of DNA-templated transcription"/>
    <property type="evidence" value="ECO:0007669"/>
    <property type="project" value="InterPro"/>
</dbReference>
<organism evidence="5 6">
    <name type="scientific">Actinacidiphila guanduensis</name>
    <dbReference type="NCBI Taxonomy" id="310781"/>
    <lineage>
        <taxon>Bacteria</taxon>
        <taxon>Bacillati</taxon>
        <taxon>Actinomycetota</taxon>
        <taxon>Actinomycetes</taxon>
        <taxon>Kitasatosporales</taxon>
        <taxon>Streptomycetaceae</taxon>
        <taxon>Actinacidiphila</taxon>
    </lineage>
</organism>
<dbReference type="InterPro" id="IPR000792">
    <property type="entry name" value="Tscrpt_reg_LuxR_C"/>
</dbReference>
<dbReference type="SUPFAM" id="SSF52540">
    <property type="entry name" value="P-loop containing nucleoside triphosphate hydrolases"/>
    <property type="match status" value="1"/>
</dbReference>
<dbReference type="GO" id="GO:0004016">
    <property type="term" value="F:adenylate cyclase activity"/>
    <property type="evidence" value="ECO:0007669"/>
    <property type="project" value="TreeGrafter"/>
</dbReference>
<accession>A0A1H0HL44</accession>
<dbReference type="Gene3D" id="1.25.40.10">
    <property type="entry name" value="Tetratricopeptide repeat domain"/>
    <property type="match status" value="1"/>
</dbReference>
<dbReference type="SMART" id="SM00421">
    <property type="entry name" value="HTH_LUXR"/>
    <property type="match status" value="1"/>
</dbReference>
<feature type="compositionally biased region" description="Low complexity" evidence="3">
    <location>
        <begin position="78"/>
        <end position="107"/>
    </location>
</feature>
<dbReference type="SUPFAM" id="SSF46894">
    <property type="entry name" value="C-terminal effector domain of the bipartite response regulators"/>
    <property type="match status" value="1"/>
</dbReference>
<dbReference type="GO" id="GO:0005737">
    <property type="term" value="C:cytoplasm"/>
    <property type="evidence" value="ECO:0007669"/>
    <property type="project" value="TreeGrafter"/>
</dbReference>
<keyword evidence="6" id="KW-1185">Reference proteome</keyword>
<dbReference type="Gene3D" id="1.10.10.10">
    <property type="entry name" value="Winged helix-like DNA-binding domain superfamily/Winged helix DNA-binding domain"/>
    <property type="match status" value="1"/>
</dbReference>
<dbReference type="STRING" id="310781.SAMN05216259_108101"/>
<dbReference type="InterPro" id="IPR011990">
    <property type="entry name" value="TPR-like_helical_dom_sf"/>
</dbReference>
<dbReference type="InterPro" id="IPR016032">
    <property type="entry name" value="Sig_transdc_resp-reg_C-effctor"/>
</dbReference>
<dbReference type="EMBL" id="FNIE01000008">
    <property type="protein sequence ID" value="SDO19895.1"/>
    <property type="molecule type" value="Genomic_DNA"/>
</dbReference>
<feature type="region of interest" description="Disordered" evidence="3">
    <location>
        <begin position="1"/>
        <end position="127"/>
    </location>
</feature>
<sequence length="1085" mass="111300">MPQPAAPDAAPTAPTAGVGPATPTGPLVPTAPTGPIAPAARTRPVGPATPTPPVGPIASVGPGASTAPVAPPTPAAPARPVRHAAPTRPVAPTAPAGSPAPATPRTPSHGEPHRGPHPTAATAGEAERERDLGALRAQLREHRGVLVYGPAGIGKTTLLTTLAAAETARGTRVLRCSPAPADAELPYLGIIDLLARVPREILGQVPPGLREALPIAVLHGRGAAGRPNELAIRLAVLEVLHLLAAMAPVLVVVDGLQWLDEQSAAVVAFAARRIEGDRIAVAAAERTPEGGRPAGARLCPPGSAEFAVPPLPDEEVARLLQPERLPAPVLRAVIRTAAGNPYYARELARHTASDTLPAESGGLLPVPEELRTLLTEPLDRLPPGARDTLLLAAAAEHPTLPLLQAAGLPDTAAALAEAARAGLAGTDAAQAVHLVHPLLRAAVYDAAPAHERRAAHGRLAAAATDPAEAARQLALARPYEDAATSAALMTAARAARERGEPGTAAELAELAVRRTPVHQAAERDRRLVQAADFACDAGRWGESERAAGAVLAHSADAHCRVRARLVLLRTAGQALRDHGELIEDGLRDAAGAPGLEAALHHWAAVRGLLTGALDEAALNARRSARCAAAAEDPGLRIAALSTLARVRALAGETEAAERALEQAMELAAHLPDSGPQSRGLIRMQAVLALDSDRVAQAGRQLTELLAADGESDGVEATMAALVALTRVQVRAGDCGQARRTAARCMRIAAEARMASAPALYVAALAEAYGGSAAEARELALRAVRASEEDGDQLFLLRASAALGQAGLFSGERALVAEAVEALRRVVRIGVSMGAADPPLLGWYADLAEALAVLGETEAAGEVLGQASARAAGPGRAAHAPAAPPTQAAKPRATAHTAPTELTALLYASAGHVPGSVLASLERAAGLQAAARGELAEGAALLRASAGRLRGLELPVDLARTLIALGTVERRARHKTAARELLAEALRLAEGAGAAPFAERAAAELARVDGQSPDGQARLTPAEARVAELVRGGATNREVAAELFISVKTVEGTLSRLYRRFGVRSRTALVHAMASATPRWSQETHP</sequence>
<dbReference type="GO" id="GO:0005524">
    <property type="term" value="F:ATP binding"/>
    <property type="evidence" value="ECO:0007669"/>
    <property type="project" value="UniProtKB-KW"/>
</dbReference>
<feature type="compositionally biased region" description="Low complexity" evidence="3">
    <location>
        <begin position="1"/>
        <end position="46"/>
    </location>
</feature>
<dbReference type="AlphaFoldDB" id="A0A1H0HL44"/>
<dbReference type="OrthoDB" id="3796539at2"/>
<dbReference type="PROSITE" id="PS50043">
    <property type="entry name" value="HTH_LUXR_2"/>
    <property type="match status" value="1"/>
</dbReference>
<dbReference type="Gene3D" id="3.40.50.300">
    <property type="entry name" value="P-loop containing nucleotide triphosphate hydrolases"/>
    <property type="match status" value="1"/>
</dbReference>
<dbReference type="Pfam" id="PF13191">
    <property type="entry name" value="AAA_16"/>
    <property type="match status" value="1"/>
</dbReference>
<dbReference type="InterPro" id="IPR027417">
    <property type="entry name" value="P-loop_NTPase"/>
</dbReference>
<dbReference type="GO" id="GO:0003677">
    <property type="term" value="F:DNA binding"/>
    <property type="evidence" value="ECO:0007669"/>
    <property type="project" value="InterPro"/>
</dbReference>
<evidence type="ECO:0000313" key="6">
    <source>
        <dbReference type="Proteomes" id="UP000199341"/>
    </source>
</evidence>
<proteinExistence type="predicted"/>
<feature type="domain" description="HTH luxR-type" evidence="4">
    <location>
        <begin position="1011"/>
        <end position="1076"/>
    </location>
</feature>
<evidence type="ECO:0000313" key="5">
    <source>
        <dbReference type="EMBL" id="SDO19895.1"/>
    </source>
</evidence>
<keyword evidence="2" id="KW-0067">ATP-binding</keyword>
<keyword evidence="1" id="KW-0547">Nucleotide-binding</keyword>
<dbReference type="InterPro" id="IPR041664">
    <property type="entry name" value="AAA_16"/>
</dbReference>
<protein>
    <submittedName>
        <fullName evidence="5">Regulatory protein, luxR family</fullName>
    </submittedName>
</protein>
<gene>
    <name evidence="5" type="ORF">SAMN05216259_108101</name>
</gene>
<evidence type="ECO:0000256" key="1">
    <source>
        <dbReference type="ARBA" id="ARBA00022741"/>
    </source>
</evidence>
<evidence type="ECO:0000259" key="4">
    <source>
        <dbReference type="PROSITE" id="PS50043"/>
    </source>
</evidence>
<dbReference type="Proteomes" id="UP000199341">
    <property type="component" value="Unassembled WGS sequence"/>
</dbReference>
<reference evidence="5 6" key="1">
    <citation type="submission" date="2016-10" db="EMBL/GenBank/DDBJ databases">
        <authorList>
            <person name="de Groot N.N."/>
        </authorList>
    </citation>
    <scope>NUCLEOTIDE SEQUENCE [LARGE SCALE GENOMIC DNA]</scope>
    <source>
        <strain evidence="5 6">CGMCC 4.2022</strain>
    </source>
</reference>
<dbReference type="CDD" id="cd06170">
    <property type="entry name" value="LuxR_C_like"/>
    <property type="match status" value="1"/>
</dbReference>
<evidence type="ECO:0000256" key="3">
    <source>
        <dbReference type="SAM" id="MobiDB-lite"/>
    </source>
</evidence>
<name>A0A1H0HL44_9ACTN</name>
<dbReference type="Pfam" id="PF00196">
    <property type="entry name" value="GerE"/>
    <property type="match status" value="1"/>
</dbReference>
<dbReference type="PANTHER" id="PTHR16305:SF35">
    <property type="entry name" value="TRANSCRIPTIONAL ACTIVATOR DOMAIN"/>
    <property type="match status" value="1"/>
</dbReference>
<feature type="region of interest" description="Disordered" evidence="3">
    <location>
        <begin position="869"/>
        <end position="894"/>
    </location>
</feature>
<dbReference type="PANTHER" id="PTHR16305">
    <property type="entry name" value="TESTICULAR SOLUBLE ADENYLYL CYCLASE"/>
    <property type="match status" value="1"/>
</dbReference>